<feature type="region of interest" description="Disordered" evidence="2">
    <location>
        <begin position="200"/>
        <end position="306"/>
    </location>
</feature>
<accession>A0ABQ0G6J9</accession>
<feature type="compositionally biased region" description="Polar residues" evidence="2">
    <location>
        <begin position="252"/>
        <end position="264"/>
    </location>
</feature>
<feature type="compositionally biased region" description="Low complexity" evidence="2">
    <location>
        <begin position="386"/>
        <end position="401"/>
    </location>
</feature>
<dbReference type="Gene3D" id="2.40.50.40">
    <property type="match status" value="1"/>
</dbReference>
<dbReference type="Pfam" id="PF00385">
    <property type="entry name" value="Chromo"/>
    <property type="match status" value="1"/>
</dbReference>
<dbReference type="SMART" id="SM00298">
    <property type="entry name" value="CHROMO"/>
    <property type="match status" value="1"/>
</dbReference>
<feature type="compositionally biased region" description="Low complexity" evidence="2">
    <location>
        <begin position="453"/>
        <end position="462"/>
    </location>
</feature>
<sequence length="1417" mass="158604">MFKSLKSKPSTEATSRGGTESDDDTISLTSTVSGHDPDREYEVEDILAEAPNEHGVMHYLVDWTGFPLHEATWEPESNLGDELKALWEETKAKHATGELEPFDVQKYYDAREKAKEEKAERHRRRNAKRKRLGLRLTEPFSDTDRDSSDDEAAEDFDIDDSVLEPAVRPRAKNQQTTFKGITFKGIPNFRSATTTGATAAAEGFRVRNEAKRSAEGPATNREPTSSLPLQRDQLGHPQSAGYQGTARKPSRQYANAAQKSNTKPANAVPPSTPTTANKPPQALRKPLTAKKSTNQPTGNIFTGGKMRKARASLKDVMSDPTKEPKLFDRHRYRRILAKRSRDKEDIAPDISSLQLFDITKGPGAARRSSGASIQSPTTITPQETISPTESLPTASSPAAATFKNSETEFGPSRKKRKSVRFLDDDGDKAVLFQEPEPMALDRPITEEPSHYLSGSSSTGPTTRPKRPSLDQNHLNPLVHGSQSSHKKLIIGSSSVEVTFNGLPLESSTNYAWLTDFLAKETLEFGHTCFAKTVALKIGALVQEQLASGTIVPRGDGGRDLELAAEYLTASLLGLFSAQAEHNILIFPAKCDEWKSIPLGQEPTSPVGAALRYVIFSSQQDCRLLLPPSPPASTSLPAVADSKREAGEPNPPSDREVMIKRLFGLSYTNLLPTRPKSPDVHNFFLAIPPSRGAIMQALYHWLRACNPDCRIFTSNHAGSWASFQDAADNGVVIIHETLAWSLRRFPNLSRRLIPRSRHDQYWCLSEPAHGLPLYPSVSIPGSPVPPGDVRITRLFPYRTAILLTPSFLVSEPRRAAEFFEWFISNWASTFHYRLVTAYNIHEYMLELAEEKHAARQDLLNRPGDPTPEITANLARLSSEDCKYRYAAAELAADLHLIRTAKAGPFAHDEDNSPLVYVDQSIDPNDEQSLVNWFGWWTTLRADQFRKFHVVGSSETMKFPGSRKGERLVRILKYTKVTINDPDAVLEVVQEKIDQVGVPAEGEPTDDHGVKESGHEERVNKQTHWSFRSDLIRSEDSASMAAYLEELGSIPNSYQCILYRYPVSWLDLEMADHFDDFTSRWQRIPDWFKFAWPFGGRAGFNTYIGFFYTIAEEWDPDNPPASRQPERHPWIGVYRPVNPHIKPWTRCEIIIWDPAARTKFAKHRALSERDLLFMQRQVIQYVRELGAEKNPGTWIDRVWLGGFDWPAGCNSRSPLDVTLLFLRNLLGDIKVYLPAPEHAMENRGYRRVKLDSSESDGSRSPASNADSSPFVDQEAAGENAPMKTDGSEGGGLEEEDYDEDTRIIFHPPRGKEAVGSRFRSKCRNRLYEEARLARARPGHRESAATHMLYSFPPTMDWYKEQKAEGRGFAHINVESWEGIFNLFEIGTGSGRAERSEKSERSASVPGSVSDGRRESIGPG</sequence>
<dbReference type="RefSeq" id="XP_070915077.1">
    <property type="nucleotide sequence ID" value="XM_071058976.1"/>
</dbReference>
<dbReference type="Proteomes" id="UP001628179">
    <property type="component" value="Unassembled WGS sequence"/>
</dbReference>
<feature type="region of interest" description="Disordered" evidence="2">
    <location>
        <begin position="632"/>
        <end position="652"/>
    </location>
</feature>
<feature type="compositionally biased region" description="Polar residues" evidence="2">
    <location>
        <begin position="1256"/>
        <end position="1265"/>
    </location>
</feature>
<dbReference type="GeneID" id="98174299"/>
<evidence type="ECO:0000313" key="5">
    <source>
        <dbReference type="Proteomes" id="UP001628179"/>
    </source>
</evidence>
<dbReference type="InterPro" id="IPR016197">
    <property type="entry name" value="Chromo-like_dom_sf"/>
</dbReference>
<feature type="compositionally biased region" description="Polar residues" evidence="2">
    <location>
        <begin position="290"/>
        <end position="300"/>
    </location>
</feature>
<feature type="compositionally biased region" description="Basic and acidic residues" evidence="2">
    <location>
        <begin position="1408"/>
        <end position="1417"/>
    </location>
</feature>
<dbReference type="CDD" id="cd18966">
    <property type="entry name" value="chromodomain"/>
    <property type="match status" value="1"/>
</dbReference>
<feature type="compositionally biased region" description="Basic and acidic residues" evidence="2">
    <location>
        <begin position="1389"/>
        <end position="1398"/>
    </location>
</feature>
<feature type="compositionally biased region" description="Basic and acidic residues" evidence="2">
    <location>
        <begin position="204"/>
        <end position="214"/>
    </location>
</feature>
<feature type="compositionally biased region" description="Basic and acidic residues" evidence="2">
    <location>
        <begin position="640"/>
        <end position="652"/>
    </location>
</feature>
<feature type="region of interest" description="Disordered" evidence="2">
    <location>
        <begin position="1246"/>
        <end position="1296"/>
    </location>
</feature>
<dbReference type="InterPro" id="IPR023780">
    <property type="entry name" value="Chromo_domain"/>
</dbReference>
<evidence type="ECO:0000256" key="2">
    <source>
        <dbReference type="SAM" id="MobiDB-lite"/>
    </source>
</evidence>
<feature type="domain" description="Chromo" evidence="3">
    <location>
        <begin position="41"/>
        <end position="119"/>
    </location>
</feature>
<dbReference type="SUPFAM" id="SSF54160">
    <property type="entry name" value="Chromo domain-like"/>
    <property type="match status" value="1"/>
</dbReference>
<organism evidence="4 5">
    <name type="scientific">Madurella fahalii</name>
    <dbReference type="NCBI Taxonomy" id="1157608"/>
    <lineage>
        <taxon>Eukaryota</taxon>
        <taxon>Fungi</taxon>
        <taxon>Dikarya</taxon>
        <taxon>Ascomycota</taxon>
        <taxon>Pezizomycotina</taxon>
        <taxon>Sordariomycetes</taxon>
        <taxon>Sordariomycetidae</taxon>
        <taxon>Sordariales</taxon>
        <taxon>Sordariales incertae sedis</taxon>
        <taxon>Madurella</taxon>
    </lineage>
</organism>
<feature type="region of interest" description="Disordered" evidence="2">
    <location>
        <begin position="115"/>
        <end position="174"/>
    </location>
</feature>
<comment type="subunit">
    <text evidence="1">Component of the NuA4 histone acetyltransferase complex.</text>
</comment>
<reference evidence="4 5" key="1">
    <citation type="submission" date="2024-09" db="EMBL/GenBank/DDBJ databases">
        <title>Itraconazole resistance in Madurella fahalii resulting from another homologue of gene encoding cytochrome P450 14-alpha sterol demethylase (CYP51).</title>
        <authorList>
            <person name="Yoshioka I."/>
            <person name="Fahal A.H."/>
            <person name="Kaneko S."/>
            <person name="Yaguchi T."/>
        </authorList>
    </citation>
    <scope>NUCLEOTIDE SEQUENCE [LARGE SCALE GENOMIC DNA]</scope>
    <source>
        <strain evidence="4 5">IFM 68171</strain>
    </source>
</reference>
<gene>
    <name evidence="4" type="ORF">MFIFM68171_03555</name>
</gene>
<dbReference type="EMBL" id="BAAFSV010000002">
    <property type="protein sequence ID" value="GAB1313345.1"/>
    <property type="molecule type" value="Genomic_DNA"/>
</dbReference>
<feature type="compositionally biased region" description="Polar residues" evidence="2">
    <location>
        <begin position="7"/>
        <end position="18"/>
    </location>
</feature>
<evidence type="ECO:0000256" key="1">
    <source>
        <dbReference type="ARBA" id="ARBA00011353"/>
    </source>
</evidence>
<dbReference type="InterPro" id="IPR000953">
    <property type="entry name" value="Chromo/chromo_shadow_dom"/>
</dbReference>
<comment type="caution">
    <text evidence="4">The sequence shown here is derived from an EMBL/GenBank/DDBJ whole genome shotgun (WGS) entry which is preliminary data.</text>
</comment>
<feature type="region of interest" description="Disordered" evidence="2">
    <location>
        <begin position="361"/>
        <end position="481"/>
    </location>
</feature>
<feature type="region of interest" description="Disordered" evidence="2">
    <location>
        <begin position="1"/>
        <end position="39"/>
    </location>
</feature>
<dbReference type="PROSITE" id="PS50013">
    <property type="entry name" value="CHROMO_2"/>
    <property type="match status" value="1"/>
</dbReference>
<evidence type="ECO:0000259" key="3">
    <source>
        <dbReference type="PROSITE" id="PS50013"/>
    </source>
</evidence>
<protein>
    <submittedName>
        <fullName evidence="4">Chromo domain-containing protein</fullName>
    </submittedName>
</protein>
<feature type="compositionally biased region" description="Polar residues" evidence="2">
    <location>
        <begin position="369"/>
        <end position="385"/>
    </location>
</feature>
<feature type="region of interest" description="Disordered" evidence="2">
    <location>
        <begin position="1387"/>
        <end position="1417"/>
    </location>
</feature>
<feature type="compositionally biased region" description="Acidic residues" evidence="2">
    <location>
        <begin position="147"/>
        <end position="162"/>
    </location>
</feature>
<evidence type="ECO:0000313" key="4">
    <source>
        <dbReference type="EMBL" id="GAB1313345.1"/>
    </source>
</evidence>
<name>A0ABQ0G6J9_9PEZI</name>
<keyword evidence="5" id="KW-1185">Reference proteome</keyword>
<proteinExistence type="predicted"/>
<feature type="compositionally biased region" description="Basic residues" evidence="2">
    <location>
        <begin position="121"/>
        <end position="133"/>
    </location>
</feature>